<dbReference type="GO" id="GO:0071972">
    <property type="term" value="F:peptidoglycan L,D-transpeptidase activity"/>
    <property type="evidence" value="ECO:0007669"/>
    <property type="project" value="TreeGrafter"/>
</dbReference>
<proteinExistence type="predicted"/>
<evidence type="ECO:0000256" key="4">
    <source>
        <dbReference type="ARBA" id="ARBA00022984"/>
    </source>
</evidence>
<dbReference type="InterPro" id="IPR038063">
    <property type="entry name" value="Transpep_catalytic_dom"/>
</dbReference>
<keyword evidence="2" id="KW-0808">Transferase</keyword>
<dbReference type="InterPro" id="IPR050979">
    <property type="entry name" value="LD-transpeptidase"/>
</dbReference>
<protein>
    <submittedName>
        <fullName evidence="8">Murein L,D-transpeptidase</fullName>
    </submittedName>
</protein>
<dbReference type="PROSITE" id="PS51257">
    <property type="entry name" value="PROKAR_LIPOPROTEIN"/>
    <property type="match status" value="1"/>
</dbReference>
<keyword evidence="9" id="KW-1185">Reference proteome</keyword>
<sequence length="265" mass="28330">MRDPRRTTTTADRARRGLALLATAVVLVAGLTACGDSDEDAKRADVDLASLVASTTKAKLPKAPLDTDPTATTDGHVVHPRRTLAVYAAPGRKPFAKITPKQMNDTWLPVIDRKDGWSQVLLPSRPNGGTGWLKTAQLDTRQTPYLVRVHLGSRRLELMNEGDLVGSWSVAVGAPETPTPVGRTFLLGSIVDDAQSYSPLILPLGSHSDTLDTYGGGPGTVALHGWPDDLVFGQAISHGCVRVPDDALEQLRLVPLGTLVIIDQK</sequence>
<keyword evidence="3 6" id="KW-0133">Cell shape</keyword>
<evidence type="ECO:0000313" key="8">
    <source>
        <dbReference type="EMBL" id="RYC05703.1"/>
    </source>
</evidence>
<dbReference type="Pfam" id="PF03734">
    <property type="entry name" value="YkuD"/>
    <property type="match status" value="1"/>
</dbReference>
<dbReference type="InterPro" id="IPR005490">
    <property type="entry name" value="LD_TPept_cat_dom"/>
</dbReference>
<comment type="pathway">
    <text evidence="1 6">Cell wall biogenesis; peptidoglycan biosynthesis.</text>
</comment>
<feature type="active site" description="Proton donor/acceptor" evidence="6">
    <location>
        <position position="224"/>
    </location>
</feature>
<evidence type="ECO:0000259" key="7">
    <source>
        <dbReference type="PROSITE" id="PS52029"/>
    </source>
</evidence>
<name>A0A4Q2SKN2_9ACTN</name>
<evidence type="ECO:0000256" key="1">
    <source>
        <dbReference type="ARBA" id="ARBA00004752"/>
    </source>
</evidence>
<dbReference type="EMBL" id="SDWV01000021">
    <property type="protein sequence ID" value="RYC05703.1"/>
    <property type="molecule type" value="Genomic_DNA"/>
</dbReference>
<dbReference type="UniPathway" id="UPA00219"/>
<dbReference type="SUPFAM" id="SSF141523">
    <property type="entry name" value="L,D-transpeptidase catalytic domain-like"/>
    <property type="match status" value="1"/>
</dbReference>
<dbReference type="GO" id="GO:0071555">
    <property type="term" value="P:cell wall organization"/>
    <property type="evidence" value="ECO:0007669"/>
    <property type="project" value="UniProtKB-UniRule"/>
</dbReference>
<evidence type="ECO:0000313" key="9">
    <source>
        <dbReference type="Proteomes" id="UP000291101"/>
    </source>
</evidence>
<evidence type="ECO:0000256" key="5">
    <source>
        <dbReference type="ARBA" id="ARBA00023316"/>
    </source>
</evidence>
<feature type="active site" description="Nucleophile" evidence="6">
    <location>
        <position position="240"/>
    </location>
</feature>
<dbReference type="GO" id="GO:0016740">
    <property type="term" value="F:transferase activity"/>
    <property type="evidence" value="ECO:0007669"/>
    <property type="project" value="UniProtKB-KW"/>
</dbReference>
<accession>A0A4Q2SKN2</accession>
<evidence type="ECO:0000256" key="3">
    <source>
        <dbReference type="ARBA" id="ARBA00022960"/>
    </source>
</evidence>
<dbReference type="GO" id="GO:0005576">
    <property type="term" value="C:extracellular region"/>
    <property type="evidence" value="ECO:0007669"/>
    <property type="project" value="TreeGrafter"/>
</dbReference>
<dbReference type="PANTHER" id="PTHR30582">
    <property type="entry name" value="L,D-TRANSPEPTIDASE"/>
    <property type="match status" value="1"/>
</dbReference>
<dbReference type="RefSeq" id="WP_129428194.1">
    <property type="nucleotide sequence ID" value="NZ_SDWV01000021.1"/>
</dbReference>
<reference evidence="8 9" key="1">
    <citation type="submission" date="2019-01" db="EMBL/GenBank/DDBJ databases">
        <title>Novel species of Nocardioides.</title>
        <authorList>
            <person name="Liu Q."/>
            <person name="X Y.-H."/>
        </authorList>
    </citation>
    <scope>NUCLEOTIDE SEQUENCE [LARGE SCALE GENOMIC DNA]</scope>
    <source>
        <strain evidence="8 9">HLT2-9</strain>
    </source>
</reference>
<keyword evidence="4 6" id="KW-0573">Peptidoglycan synthesis</keyword>
<dbReference type="Proteomes" id="UP000291101">
    <property type="component" value="Unassembled WGS sequence"/>
</dbReference>
<gene>
    <name evidence="8" type="ORF">EUA94_17535</name>
</gene>
<dbReference type="PROSITE" id="PS52029">
    <property type="entry name" value="LD_TPASE"/>
    <property type="match status" value="1"/>
</dbReference>
<comment type="caution">
    <text evidence="8">The sequence shown here is derived from an EMBL/GenBank/DDBJ whole genome shotgun (WGS) entry which is preliminary data.</text>
</comment>
<keyword evidence="5 6" id="KW-0961">Cell wall biogenesis/degradation</keyword>
<dbReference type="GO" id="GO:0008360">
    <property type="term" value="P:regulation of cell shape"/>
    <property type="evidence" value="ECO:0007669"/>
    <property type="project" value="UniProtKB-UniRule"/>
</dbReference>
<dbReference type="GO" id="GO:0018104">
    <property type="term" value="P:peptidoglycan-protein cross-linking"/>
    <property type="evidence" value="ECO:0007669"/>
    <property type="project" value="TreeGrafter"/>
</dbReference>
<organism evidence="8 9">
    <name type="scientific">Nocardioides zhouii</name>
    <dbReference type="NCBI Taxonomy" id="1168729"/>
    <lineage>
        <taxon>Bacteria</taxon>
        <taxon>Bacillati</taxon>
        <taxon>Actinomycetota</taxon>
        <taxon>Actinomycetes</taxon>
        <taxon>Propionibacteriales</taxon>
        <taxon>Nocardioidaceae</taxon>
        <taxon>Nocardioides</taxon>
    </lineage>
</organism>
<dbReference type="Gene3D" id="2.40.440.10">
    <property type="entry name" value="L,D-transpeptidase catalytic domain-like"/>
    <property type="match status" value="1"/>
</dbReference>
<dbReference type="CDD" id="cd16913">
    <property type="entry name" value="YkuD_like"/>
    <property type="match status" value="1"/>
</dbReference>
<dbReference type="OrthoDB" id="5243103at2"/>
<dbReference type="AlphaFoldDB" id="A0A4Q2SKN2"/>
<feature type="domain" description="L,D-TPase catalytic" evidence="7">
    <location>
        <begin position="145"/>
        <end position="263"/>
    </location>
</feature>
<evidence type="ECO:0000256" key="2">
    <source>
        <dbReference type="ARBA" id="ARBA00022679"/>
    </source>
</evidence>
<evidence type="ECO:0000256" key="6">
    <source>
        <dbReference type="PROSITE-ProRule" id="PRU01373"/>
    </source>
</evidence>